<gene>
    <name evidence="1" type="ORF">Zm00014a_000423</name>
</gene>
<organism evidence="1 2">
    <name type="scientific">Zea mays</name>
    <name type="common">Maize</name>
    <dbReference type="NCBI Taxonomy" id="4577"/>
    <lineage>
        <taxon>Eukaryota</taxon>
        <taxon>Viridiplantae</taxon>
        <taxon>Streptophyta</taxon>
        <taxon>Embryophyta</taxon>
        <taxon>Tracheophyta</taxon>
        <taxon>Spermatophyta</taxon>
        <taxon>Magnoliopsida</taxon>
        <taxon>Liliopsida</taxon>
        <taxon>Poales</taxon>
        <taxon>Poaceae</taxon>
        <taxon>PACMAD clade</taxon>
        <taxon>Panicoideae</taxon>
        <taxon>Andropogonodae</taxon>
        <taxon>Andropogoneae</taxon>
        <taxon>Tripsacinae</taxon>
        <taxon>Zea</taxon>
    </lineage>
</organism>
<dbReference type="Proteomes" id="UP000251960">
    <property type="component" value="Chromosome 7"/>
</dbReference>
<evidence type="ECO:0000313" key="2">
    <source>
        <dbReference type="Proteomes" id="UP000251960"/>
    </source>
</evidence>
<dbReference type="EMBL" id="NCVQ01000008">
    <property type="protein sequence ID" value="PWZ13269.1"/>
    <property type="molecule type" value="Genomic_DNA"/>
</dbReference>
<protein>
    <submittedName>
        <fullName evidence="1">Uncharacterized protein</fullName>
    </submittedName>
</protein>
<evidence type="ECO:0000313" key="1">
    <source>
        <dbReference type="EMBL" id="PWZ13269.1"/>
    </source>
</evidence>
<name>A0A3L6DXQ2_MAIZE</name>
<comment type="caution">
    <text evidence="1">The sequence shown here is derived from an EMBL/GenBank/DDBJ whole genome shotgun (WGS) entry which is preliminary data.</text>
</comment>
<dbReference type="AlphaFoldDB" id="A0A3L6DXQ2"/>
<accession>A0A3L6DXQ2</accession>
<proteinExistence type="predicted"/>
<sequence>MAGRTFQLEKDLKEQQVVHGEVENTLGPGSINLALENPIPKVICVNGNDSGSVSCNSNSRGPLLSVMDLLPGPLNFRIFVKMDGNDLHVGMAKLKWGHAVQWVGYIRCWLCADEIWSKPS</sequence>
<reference evidence="1 2" key="1">
    <citation type="journal article" date="2018" name="Nat. Genet.">
        <title>Extensive intraspecific gene order and gene structural variations between Mo17 and other maize genomes.</title>
        <authorList>
            <person name="Sun S."/>
            <person name="Zhou Y."/>
            <person name="Chen J."/>
            <person name="Shi J."/>
            <person name="Zhao H."/>
            <person name="Zhao H."/>
            <person name="Song W."/>
            <person name="Zhang M."/>
            <person name="Cui Y."/>
            <person name="Dong X."/>
            <person name="Liu H."/>
            <person name="Ma X."/>
            <person name="Jiao Y."/>
            <person name="Wang B."/>
            <person name="Wei X."/>
            <person name="Stein J.C."/>
            <person name="Glaubitz J.C."/>
            <person name="Lu F."/>
            <person name="Yu G."/>
            <person name="Liang C."/>
            <person name="Fengler K."/>
            <person name="Li B."/>
            <person name="Rafalski A."/>
            <person name="Schnable P.S."/>
            <person name="Ware D.H."/>
            <person name="Buckler E.S."/>
            <person name="Lai J."/>
        </authorList>
    </citation>
    <scope>NUCLEOTIDE SEQUENCE [LARGE SCALE GENOMIC DNA]</scope>
    <source>
        <strain evidence="2">cv. Missouri 17</strain>
        <tissue evidence="1">Seedling</tissue>
    </source>
</reference>